<comment type="caution">
    <text evidence="2">The sequence shown here is derived from an EMBL/GenBank/DDBJ whole genome shotgun (WGS) entry which is preliminary data.</text>
</comment>
<feature type="compositionally biased region" description="Low complexity" evidence="1">
    <location>
        <begin position="66"/>
        <end position="77"/>
    </location>
</feature>
<sequence>MDLQGQPIPAGQRGVKNTTDPISNRSVQEPSGPVVNDSLAAESISGGGSYNENRGAQPLGVSSGNTTTKTTDTSAATVLQSAPNAGDRGDPQSQERYPDALGGQADYPGAHLPESGYVGGPTAAKKDLGINRHEYPASEKLSQPQSQSQSQSKSRAGAGASGSGYQTRSATAAQKHSTAAAGQGKNQSEFPDDPKYNNSFNSEIGSQDDPGRQSELKFQHREAETVAAAAAAAPAQKGTGGQTWYEPLSNDQRA</sequence>
<gene>
    <name evidence="2" type="ORF">BDW59DRAFT_164300</name>
</gene>
<evidence type="ECO:0000313" key="2">
    <source>
        <dbReference type="EMBL" id="KAL2821269.1"/>
    </source>
</evidence>
<evidence type="ECO:0000256" key="1">
    <source>
        <dbReference type="SAM" id="MobiDB-lite"/>
    </source>
</evidence>
<organism evidence="2 3">
    <name type="scientific">Aspergillus cavernicola</name>
    <dbReference type="NCBI Taxonomy" id="176166"/>
    <lineage>
        <taxon>Eukaryota</taxon>
        <taxon>Fungi</taxon>
        <taxon>Dikarya</taxon>
        <taxon>Ascomycota</taxon>
        <taxon>Pezizomycotina</taxon>
        <taxon>Eurotiomycetes</taxon>
        <taxon>Eurotiomycetidae</taxon>
        <taxon>Eurotiales</taxon>
        <taxon>Aspergillaceae</taxon>
        <taxon>Aspergillus</taxon>
        <taxon>Aspergillus subgen. Nidulantes</taxon>
    </lineage>
</organism>
<reference evidence="2 3" key="1">
    <citation type="submission" date="2024-07" db="EMBL/GenBank/DDBJ databases">
        <title>Section-level genome sequencing and comparative genomics of Aspergillus sections Usti and Cavernicolus.</title>
        <authorList>
            <consortium name="Lawrence Berkeley National Laboratory"/>
            <person name="Nybo J.L."/>
            <person name="Vesth T.C."/>
            <person name="Theobald S."/>
            <person name="Frisvad J.C."/>
            <person name="Larsen T.O."/>
            <person name="Kjaerboelling I."/>
            <person name="Rothschild-Mancinelli K."/>
            <person name="Lyhne E.K."/>
            <person name="Kogle M.E."/>
            <person name="Barry K."/>
            <person name="Clum A."/>
            <person name="Na H."/>
            <person name="Ledsgaard L."/>
            <person name="Lin J."/>
            <person name="Lipzen A."/>
            <person name="Kuo A."/>
            <person name="Riley R."/>
            <person name="Mondo S."/>
            <person name="LaButti K."/>
            <person name="Haridas S."/>
            <person name="Pangalinan J."/>
            <person name="Salamov A.A."/>
            <person name="Simmons B.A."/>
            <person name="Magnuson J.K."/>
            <person name="Chen J."/>
            <person name="Drula E."/>
            <person name="Henrissat B."/>
            <person name="Wiebenga A."/>
            <person name="Lubbers R.J."/>
            <person name="Gomes A.C."/>
            <person name="Makela M.R."/>
            <person name="Stajich J."/>
            <person name="Grigoriev I.V."/>
            <person name="Mortensen U.H."/>
            <person name="De vries R.P."/>
            <person name="Baker S.E."/>
            <person name="Andersen M.R."/>
        </authorList>
    </citation>
    <scope>NUCLEOTIDE SEQUENCE [LARGE SCALE GENOMIC DNA]</scope>
    <source>
        <strain evidence="2 3">CBS 600.67</strain>
    </source>
</reference>
<dbReference type="Proteomes" id="UP001610335">
    <property type="component" value="Unassembled WGS sequence"/>
</dbReference>
<feature type="compositionally biased region" description="Basic and acidic residues" evidence="1">
    <location>
        <begin position="209"/>
        <end position="224"/>
    </location>
</feature>
<feature type="compositionally biased region" description="Basic and acidic residues" evidence="1">
    <location>
        <begin position="124"/>
        <end position="137"/>
    </location>
</feature>
<feature type="compositionally biased region" description="Low complexity" evidence="1">
    <location>
        <begin position="142"/>
        <end position="181"/>
    </location>
</feature>
<feature type="compositionally biased region" description="Polar residues" evidence="1">
    <location>
        <begin position="196"/>
        <end position="205"/>
    </location>
</feature>
<feature type="region of interest" description="Disordered" evidence="1">
    <location>
        <begin position="1"/>
        <end position="254"/>
    </location>
</feature>
<feature type="compositionally biased region" description="Polar residues" evidence="1">
    <location>
        <begin position="50"/>
        <end position="65"/>
    </location>
</feature>
<accession>A0ABR4I0J9</accession>
<proteinExistence type="predicted"/>
<dbReference type="EMBL" id="JBFXLS010000065">
    <property type="protein sequence ID" value="KAL2821269.1"/>
    <property type="molecule type" value="Genomic_DNA"/>
</dbReference>
<protein>
    <submittedName>
        <fullName evidence="2">Uncharacterized protein</fullName>
    </submittedName>
</protein>
<name>A0ABR4I0J9_9EURO</name>
<keyword evidence="3" id="KW-1185">Reference proteome</keyword>
<feature type="compositionally biased region" description="Polar residues" evidence="1">
    <location>
        <begin position="15"/>
        <end position="29"/>
    </location>
</feature>
<evidence type="ECO:0000313" key="3">
    <source>
        <dbReference type="Proteomes" id="UP001610335"/>
    </source>
</evidence>